<dbReference type="InterPro" id="IPR039424">
    <property type="entry name" value="SBP_5"/>
</dbReference>
<dbReference type="InterPro" id="IPR000914">
    <property type="entry name" value="SBP_5_dom"/>
</dbReference>
<dbReference type="SUPFAM" id="SSF53850">
    <property type="entry name" value="Periplasmic binding protein-like II"/>
    <property type="match status" value="1"/>
</dbReference>
<dbReference type="EMBL" id="LJYW01000001">
    <property type="protein sequence ID" value="KPL55413.1"/>
    <property type="molecule type" value="Genomic_DNA"/>
</dbReference>
<reference evidence="5 6" key="2">
    <citation type="submission" date="2015-10" db="EMBL/GenBank/DDBJ databases">
        <title>Draft Genome Sequence of Prosthecomicrobium hirschii ATCC 27832.</title>
        <authorList>
            <person name="Daniel J."/>
            <person name="Givan S.A."/>
            <person name="Brun Y.V."/>
            <person name="Brown P.J."/>
        </authorList>
    </citation>
    <scope>NUCLEOTIDE SEQUENCE [LARGE SCALE GENOMIC DNA]</scope>
    <source>
        <strain evidence="5 6">16</strain>
    </source>
</reference>
<dbReference type="InterPro" id="IPR030678">
    <property type="entry name" value="Peptide/Ni-bd"/>
</dbReference>
<dbReference type="Gene3D" id="3.90.76.10">
    <property type="entry name" value="Dipeptide-binding Protein, Domain 1"/>
    <property type="match status" value="1"/>
</dbReference>
<feature type="domain" description="Solute-binding protein family 5" evidence="4">
    <location>
        <begin position="112"/>
        <end position="459"/>
    </location>
</feature>
<dbReference type="AlphaFoldDB" id="A0A0P6VVC0"/>
<name>A0A0P6VVC0_9HYPH</name>
<evidence type="ECO:0000313" key="5">
    <source>
        <dbReference type="EMBL" id="KPL55413.1"/>
    </source>
</evidence>
<comment type="caution">
    <text evidence="5">The sequence shown here is derived from an EMBL/GenBank/DDBJ whole genome shotgun (WGS) entry which is preliminary data.</text>
</comment>
<comment type="subcellular location">
    <subcellularLocation>
        <location evidence="1">Periplasm</location>
    </subcellularLocation>
</comment>
<gene>
    <name evidence="5" type="ORF">ABB55_26885</name>
</gene>
<keyword evidence="3" id="KW-0812">Transmembrane</keyword>
<reference evidence="5 6" key="1">
    <citation type="submission" date="2015-09" db="EMBL/GenBank/DDBJ databases">
        <authorList>
            <person name="Jackson K.R."/>
            <person name="Lunt B.L."/>
            <person name="Fisher J.N.B."/>
            <person name="Gardner A.V."/>
            <person name="Bailey M.E."/>
            <person name="Deus L.M."/>
            <person name="Earl A.S."/>
            <person name="Gibby P.D."/>
            <person name="Hartmann K.A."/>
            <person name="Liu J.E."/>
            <person name="Manci A.M."/>
            <person name="Nielsen D.A."/>
            <person name="Solomon M.B."/>
            <person name="Breakwell D.P."/>
            <person name="Burnett S.H."/>
            <person name="Grose J.H."/>
        </authorList>
    </citation>
    <scope>NUCLEOTIDE SEQUENCE [LARGE SCALE GENOMIC DNA]</scope>
    <source>
        <strain evidence="5 6">16</strain>
    </source>
</reference>
<dbReference type="CDD" id="cd08503">
    <property type="entry name" value="PBP2_NikA_DppA_OppA_like_17"/>
    <property type="match status" value="1"/>
</dbReference>
<protein>
    <recommendedName>
        <fullName evidence="4">Solute-binding protein family 5 domain-containing protein</fullName>
    </recommendedName>
</protein>
<evidence type="ECO:0000313" key="6">
    <source>
        <dbReference type="Proteomes" id="UP000048984"/>
    </source>
</evidence>
<dbReference type="Gene3D" id="3.10.105.10">
    <property type="entry name" value="Dipeptide-binding Protein, Domain 3"/>
    <property type="match status" value="1"/>
</dbReference>
<keyword evidence="6" id="KW-1185">Reference proteome</keyword>
<keyword evidence="3" id="KW-1133">Transmembrane helix</keyword>
<dbReference type="Pfam" id="PF00496">
    <property type="entry name" value="SBP_bac_5"/>
    <property type="match status" value="1"/>
</dbReference>
<dbReference type="Proteomes" id="UP000048984">
    <property type="component" value="Unassembled WGS sequence"/>
</dbReference>
<evidence type="ECO:0000256" key="3">
    <source>
        <dbReference type="SAM" id="Phobius"/>
    </source>
</evidence>
<dbReference type="GO" id="GO:1904680">
    <property type="term" value="F:peptide transmembrane transporter activity"/>
    <property type="evidence" value="ECO:0007669"/>
    <property type="project" value="TreeGrafter"/>
</dbReference>
<dbReference type="PANTHER" id="PTHR30290:SF83">
    <property type="entry name" value="ABC TRANSPORTER SUBSTRATE-BINDING PROTEIN"/>
    <property type="match status" value="1"/>
</dbReference>
<dbReference type="PROSITE" id="PS51318">
    <property type="entry name" value="TAT"/>
    <property type="match status" value="1"/>
</dbReference>
<dbReference type="RefSeq" id="WP_054361579.1">
    <property type="nucleotide sequence ID" value="NZ_LJYW01000001.1"/>
</dbReference>
<keyword evidence="3" id="KW-0472">Membrane</keyword>
<dbReference type="PANTHER" id="PTHR30290">
    <property type="entry name" value="PERIPLASMIC BINDING COMPONENT OF ABC TRANSPORTER"/>
    <property type="match status" value="1"/>
</dbReference>
<proteinExistence type="inferred from homology"/>
<evidence type="ECO:0000259" key="4">
    <source>
        <dbReference type="Pfam" id="PF00496"/>
    </source>
</evidence>
<evidence type="ECO:0000256" key="2">
    <source>
        <dbReference type="ARBA" id="ARBA00005695"/>
    </source>
</evidence>
<dbReference type="STRING" id="665126.ABB55_26885"/>
<dbReference type="GO" id="GO:0043190">
    <property type="term" value="C:ATP-binding cassette (ABC) transporter complex"/>
    <property type="evidence" value="ECO:0007669"/>
    <property type="project" value="InterPro"/>
</dbReference>
<feature type="transmembrane region" description="Helical" evidence="3">
    <location>
        <begin position="27"/>
        <end position="45"/>
    </location>
</feature>
<dbReference type="PIRSF" id="PIRSF002741">
    <property type="entry name" value="MppA"/>
    <property type="match status" value="1"/>
</dbReference>
<accession>A0A0P6VVC0</accession>
<dbReference type="Gene3D" id="3.40.190.10">
    <property type="entry name" value="Periplasmic binding protein-like II"/>
    <property type="match status" value="1"/>
</dbReference>
<dbReference type="GO" id="GO:0015833">
    <property type="term" value="P:peptide transport"/>
    <property type="evidence" value="ECO:0007669"/>
    <property type="project" value="TreeGrafter"/>
</dbReference>
<sequence length="557" mass="61794">MSDDRKVPHLDSLTKQLSDKTMDRREFVRYATLLGLAAPVAYAMAGTITGEPFAPTAEAQAAAMPKGGVLRIGTRIKEIKSPHTYSWGGYDSNISRQVVEYLTFTDRDGVTKPYLFESWTVSEDLKTWTFKLRKGVKWHNGQELVADHVVWNLKRVLDPAVGSSMIGLMKGYMLNDKKGADGKDTTEVWAANAIEKVDDYTVRFNCKVPQVAVPEHLFHYPMAILHPDDKGVFGVGAQGTGPFKLVEYEVGKKAVFKKQPGYWGGDVALDGMEQIDMGDDASAAIAALASKQIHGLVFADPTQYDALKAMPHLAFYDVPTAETGVMRMRSDAKPFDDARVRKAMRLAIDSETVLKVALRGLGTVGEHHHCSVSHPDYAAIAPMKRDVAAAKKLLAEAGHPNGIKSEIIVPNDHAWFQAMAEACQQMWKEAGIDIAIKPMPGAQYWDVWTKVPMGVTIWYHRPLAIMCLGLAYRTGVPWNESGYSNKKFDEILTQAEGVVDLTKRKALVAELEKIMQEDGPLVQPVFRNAFTFMDKKVKGFSMHPTNYLFGWRIGLEA</sequence>
<comment type="similarity">
    <text evidence="2">Belongs to the bacterial solute-binding protein 5 family.</text>
</comment>
<dbReference type="InterPro" id="IPR006311">
    <property type="entry name" value="TAT_signal"/>
</dbReference>
<dbReference type="GO" id="GO:0030288">
    <property type="term" value="C:outer membrane-bounded periplasmic space"/>
    <property type="evidence" value="ECO:0007669"/>
    <property type="project" value="UniProtKB-ARBA"/>
</dbReference>
<dbReference type="OrthoDB" id="9803988at2"/>
<organism evidence="5 6">
    <name type="scientific">Prosthecodimorpha hirschii</name>
    <dbReference type="NCBI Taxonomy" id="665126"/>
    <lineage>
        <taxon>Bacteria</taxon>
        <taxon>Pseudomonadati</taxon>
        <taxon>Pseudomonadota</taxon>
        <taxon>Alphaproteobacteria</taxon>
        <taxon>Hyphomicrobiales</taxon>
        <taxon>Ancalomicrobiaceae</taxon>
        <taxon>Prosthecodimorpha</taxon>
    </lineage>
</organism>
<evidence type="ECO:0000256" key="1">
    <source>
        <dbReference type="ARBA" id="ARBA00004418"/>
    </source>
</evidence>